<feature type="region of interest" description="Disordered" evidence="1">
    <location>
        <begin position="855"/>
        <end position="913"/>
    </location>
</feature>
<comment type="caution">
    <text evidence="3">The sequence shown here is derived from an EMBL/GenBank/DDBJ whole genome shotgun (WGS) entry which is preliminary data.</text>
</comment>
<keyword evidence="2" id="KW-0732">Signal</keyword>
<dbReference type="Proteomes" id="UP000765509">
    <property type="component" value="Unassembled WGS sequence"/>
</dbReference>
<dbReference type="EMBL" id="AVOT02000415">
    <property type="protein sequence ID" value="MBW0462773.1"/>
    <property type="molecule type" value="Genomic_DNA"/>
</dbReference>
<gene>
    <name evidence="3" type="ORF">O181_002488</name>
</gene>
<dbReference type="OrthoDB" id="2499047at2759"/>
<proteinExistence type="predicted"/>
<dbReference type="AlphaFoldDB" id="A0A9Q3GCP1"/>
<organism evidence="3 4">
    <name type="scientific">Austropuccinia psidii MF-1</name>
    <dbReference type="NCBI Taxonomy" id="1389203"/>
    <lineage>
        <taxon>Eukaryota</taxon>
        <taxon>Fungi</taxon>
        <taxon>Dikarya</taxon>
        <taxon>Basidiomycota</taxon>
        <taxon>Pucciniomycotina</taxon>
        <taxon>Pucciniomycetes</taxon>
        <taxon>Pucciniales</taxon>
        <taxon>Sphaerophragmiaceae</taxon>
        <taxon>Austropuccinia</taxon>
    </lineage>
</organism>
<evidence type="ECO:0000313" key="3">
    <source>
        <dbReference type="EMBL" id="MBW0462773.1"/>
    </source>
</evidence>
<feature type="compositionally biased region" description="Low complexity" evidence="1">
    <location>
        <begin position="867"/>
        <end position="883"/>
    </location>
</feature>
<evidence type="ECO:0000313" key="4">
    <source>
        <dbReference type="Proteomes" id="UP000765509"/>
    </source>
</evidence>
<name>A0A9Q3GCP1_9BASI</name>
<feature type="chain" id="PRO_5040176868" evidence="2">
    <location>
        <begin position="20"/>
        <end position="949"/>
    </location>
</feature>
<keyword evidence="4" id="KW-1185">Reference proteome</keyword>
<protein>
    <submittedName>
        <fullName evidence="3">Uncharacterized protein</fullName>
    </submittedName>
</protein>
<sequence length="949" mass="103918">MHQAFRVTMKLFLASLALSFVLLTTQSRPGKPDFELTQPSSHYAILASPSSGQRLMGGERFQIAFFSDSSGATAAQFGLANSTGFFVLLHNVTLIEGKIKISFTLPHWVANGNYDFIALENNGQINPNSYTDVVMCSVVVGSHSKKSHIAPAIPAHRQPNQKLISEKREPHPPKFSQPTSSQSLYPGKKFHIIFTDGELTTSQARFVLRRSVANTTFGDIILTNASSHEPVFNFTGYTISANALCPESVSSGTYKLVAQEVLPQAINNFEDVASIDVKISRNPREHQITNHAQKTRQRKSFSDSSRIRWPEVEKREPHLPFFRLPTKDQTIVAGEHFNVSFVDGERSSDRVRFVFKSLNFTSTDHELVLHGKNSSADGFLGFNGFGINTRLTVPQGVSTGSYSLVAQEVDAKSKIFDAWAIQVKLVQRQAPIGLSSKADQAFPHLASSETSDNVSIETSLSSSNRLVKARKLERKAKSTDAHQSPIMVEPSSNQLVPFGSQFRCKVKDPSATTEKVRFYLRAHNGAEFYLGSATFAHGVAAATVTCPKNIRLDTYGVLVRENSLKRPQVFLDVAFTSIIVSHAIEDISRSNVPSRKQKRDHPPAELVKPSYNQNIRLGGLFLCQLARKSNAFSSDHIKFCLRFDNGDPDLQVGEAQMHGSLAEATCQIPSSIIPGTYEFIAQTNSPKQINTFSDVDSTTITLTASKGWKRNLPRSIVPRSFLSDTTANHFTSPEDAFLNHSSQEPIVLLKPTSYQQLLKGKGFDVRLKSNAISRSTMLKFFIRPVVQSGTTHDYELGLTSNANEVEESLECPNSIKNGTYLFVIQANDPDEPVTFKDSVFVPVVISDKLPVGPETASLPLNSTEGTLTPSSLPNSNLSSSIPSPLAPKPLKPTLPISSRAPPAGASPVPRSSTQLGSVKHIFTSSSLRNLNLIPKISAIIVCIIAAIVA</sequence>
<feature type="signal peptide" evidence="2">
    <location>
        <begin position="1"/>
        <end position="19"/>
    </location>
</feature>
<accession>A0A9Q3GCP1</accession>
<evidence type="ECO:0000256" key="1">
    <source>
        <dbReference type="SAM" id="MobiDB-lite"/>
    </source>
</evidence>
<reference evidence="3" key="1">
    <citation type="submission" date="2021-03" db="EMBL/GenBank/DDBJ databases">
        <title>Draft genome sequence of rust myrtle Austropuccinia psidii MF-1, a brazilian biotype.</title>
        <authorList>
            <person name="Quecine M.C."/>
            <person name="Pachon D.M.R."/>
            <person name="Bonatelli M.L."/>
            <person name="Correr F.H."/>
            <person name="Franceschini L.M."/>
            <person name="Leite T.F."/>
            <person name="Margarido G.R.A."/>
            <person name="Almeida C.A."/>
            <person name="Ferrarezi J.A."/>
            <person name="Labate C.A."/>
        </authorList>
    </citation>
    <scope>NUCLEOTIDE SEQUENCE</scope>
    <source>
        <strain evidence="3">MF-1</strain>
    </source>
</reference>
<evidence type="ECO:0000256" key="2">
    <source>
        <dbReference type="SAM" id="SignalP"/>
    </source>
</evidence>